<evidence type="ECO:0000313" key="8">
    <source>
        <dbReference type="EMBL" id="SNZ05567.1"/>
    </source>
</evidence>
<keyword evidence="4 6" id="KW-0676">Redox-active center</keyword>
<dbReference type="GO" id="GO:0005737">
    <property type="term" value="C:cytoplasm"/>
    <property type="evidence" value="ECO:0007669"/>
    <property type="project" value="TreeGrafter"/>
</dbReference>
<dbReference type="PANTHER" id="PTHR10430:SF16">
    <property type="entry name" value="PEROXIREDOXIN-5, MITOCHONDRIAL"/>
    <property type="match status" value="1"/>
</dbReference>
<name>A0A285N9H7_9HYPH</name>
<keyword evidence="2 6" id="KW-0049">Antioxidant</keyword>
<protein>
    <recommendedName>
        <fullName evidence="6">Glutathione-dependent peroxiredoxin</fullName>
        <ecNumber evidence="6">1.11.1.27</ecNumber>
    </recommendedName>
</protein>
<evidence type="ECO:0000256" key="3">
    <source>
        <dbReference type="ARBA" id="ARBA00023002"/>
    </source>
</evidence>
<evidence type="ECO:0000256" key="4">
    <source>
        <dbReference type="ARBA" id="ARBA00023284"/>
    </source>
</evidence>
<dbReference type="InterPro" id="IPR036249">
    <property type="entry name" value="Thioredoxin-like_sf"/>
</dbReference>
<dbReference type="Proteomes" id="UP000219439">
    <property type="component" value="Unassembled WGS sequence"/>
</dbReference>
<dbReference type="GO" id="GO:0034599">
    <property type="term" value="P:cellular response to oxidative stress"/>
    <property type="evidence" value="ECO:0007669"/>
    <property type="project" value="InterPro"/>
</dbReference>
<evidence type="ECO:0000256" key="1">
    <source>
        <dbReference type="ARBA" id="ARBA00022559"/>
    </source>
</evidence>
<dbReference type="InterPro" id="IPR037944">
    <property type="entry name" value="PRX5-like"/>
</dbReference>
<evidence type="ECO:0000256" key="6">
    <source>
        <dbReference type="RuleBase" id="RU366011"/>
    </source>
</evidence>
<sequence length="162" mass="17392">MIKIGDTIPVARFPVLKEDHIEHLTTQDIFAGKKVILFGVPGAYTPTCHQNHLPGYLDNIEGLKALGADVVAVVAVNDVFVMDFWAKDTGGKGKMLYLSDGSGEFAKAMGLDIDLSAHGMGLRNQRYSLIADNGVVTHFNLEEKPGVAEKTGAAAIIEQLQA</sequence>
<dbReference type="CDD" id="cd03013">
    <property type="entry name" value="PRX5_like"/>
    <property type="match status" value="1"/>
</dbReference>
<dbReference type="FunFam" id="3.40.30.10:FF:000020">
    <property type="entry name" value="Peroxiredoxin"/>
    <property type="match status" value="1"/>
</dbReference>
<organism evidence="8 9">
    <name type="scientific">Cohaesibacter gelatinilyticus</name>
    <dbReference type="NCBI Taxonomy" id="372072"/>
    <lineage>
        <taxon>Bacteria</taxon>
        <taxon>Pseudomonadati</taxon>
        <taxon>Pseudomonadota</taxon>
        <taxon>Alphaproteobacteria</taxon>
        <taxon>Hyphomicrobiales</taxon>
        <taxon>Cohaesibacteraceae</taxon>
    </lineage>
</organism>
<dbReference type="GO" id="GO:0045454">
    <property type="term" value="P:cell redox homeostasis"/>
    <property type="evidence" value="ECO:0007669"/>
    <property type="project" value="TreeGrafter"/>
</dbReference>
<keyword evidence="3 6" id="KW-0560">Oxidoreductase</keyword>
<dbReference type="Gene3D" id="3.40.30.10">
    <property type="entry name" value="Glutaredoxin"/>
    <property type="match status" value="1"/>
</dbReference>
<dbReference type="PROSITE" id="PS51352">
    <property type="entry name" value="THIOREDOXIN_2"/>
    <property type="match status" value="1"/>
</dbReference>
<dbReference type="InterPro" id="IPR013766">
    <property type="entry name" value="Thioredoxin_domain"/>
</dbReference>
<reference evidence="8 9" key="1">
    <citation type="submission" date="2017-09" db="EMBL/GenBank/DDBJ databases">
        <authorList>
            <person name="Ehlers B."/>
            <person name="Leendertz F.H."/>
        </authorList>
    </citation>
    <scope>NUCLEOTIDE SEQUENCE [LARGE SCALE GENOMIC DNA]</scope>
    <source>
        <strain evidence="8 9">DSM 18289</strain>
    </source>
</reference>
<comment type="similarity">
    <text evidence="6">Belongs to the peroxiredoxin family. Prx5 subfamily.</text>
</comment>
<dbReference type="InterPro" id="IPR013740">
    <property type="entry name" value="Redoxin"/>
</dbReference>
<evidence type="ECO:0000313" key="9">
    <source>
        <dbReference type="Proteomes" id="UP000219439"/>
    </source>
</evidence>
<dbReference type="GO" id="GO:0042744">
    <property type="term" value="P:hydrogen peroxide catabolic process"/>
    <property type="evidence" value="ECO:0007669"/>
    <property type="project" value="TreeGrafter"/>
</dbReference>
<dbReference type="EMBL" id="OBEL01000001">
    <property type="protein sequence ID" value="SNZ05567.1"/>
    <property type="molecule type" value="Genomic_DNA"/>
</dbReference>
<dbReference type="OrthoDB" id="9800621at2"/>
<evidence type="ECO:0000259" key="7">
    <source>
        <dbReference type="PROSITE" id="PS51352"/>
    </source>
</evidence>
<gene>
    <name evidence="8" type="ORF">SAMN06265368_0151</name>
</gene>
<dbReference type="AlphaFoldDB" id="A0A285N9H7"/>
<accession>A0A285N9H7</accession>
<dbReference type="SUPFAM" id="SSF52833">
    <property type="entry name" value="Thioredoxin-like"/>
    <property type="match status" value="1"/>
</dbReference>
<feature type="active site" description="Cysteine sulfenic acid (-SOH) intermediate" evidence="5">
    <location>
        <position position="48"/>
    </location>
</feature>
<dbReference type="GO" id="GO:0008379">
    <property type="term" value="F:thioredoxin peroxidase activity"/>
    <property type="evidence" value="ECO:0007669"/>
    <property type="project" value="InterPro"/>
</dbReference>
<dbReference type="EC" id="1.11.1.27" evidence="6"/>
<evidence type="ECO:0000256" key="5">
    <source>
        <dbReference type="PIRSR" id="PIRSR637944-1"/>
    </source>
</evidence>
<comment type="function">
    <text evidence="6">Thiol-specific peroxidase that catalyzes the reduction of hydrogen peroxide and organic hydroperoxides to water and alcohols, respectively. Plays a role in cell protection against oxidative stress by detoxifying peroxides.</text>
</comment>
<evidence type="ECO:0000256" key="2">
    <source>
        <dbReference type="ARBA" id="ARBA00022862"/>
    </source>
</evidence>
<keyword evidence="1 6" id="KW-0575">Peroxidase</keyword>
<feature type="domain" description="Thioredoxin" evidence="7">
    <location>
        <begin position="2"/>
        <end position="162"/>
    </location>
</feature>
<comment type="catalytic activity">
    <reaction evidence="6">
        <text>a hydroperoxide + 2 glutathione = an alcohol + glutathione disulfide + H2O</text>
        <dbReference type="Rhea" id="RHEA:62632"/>
        <dbReference type="ChEBI" id="CHEBI:15377"/>
        <dbReference type="ChEBI" id="CHEBI:30879"/>
        <dbReference type="ChEBI" id="CHEBI:35924"/>
        <dbReference type="ChEBI" id="CHEBI:57925"/>
        <dbReference type="ChEBI" id="CHEBI:58297"/>
        <dbReference type="EC" id="1.11.1.27"/>
    </reaction>
</comment>
<dbReference type="Pfam" id="PF08534">
    <property type="entry name" value="Redoxin"/>
    <property type="match status" value="1"/>
</dbReference>
<dbReference type="PANTHER" id="PTHR10430">
    <property type="entry name" value="PEROXIREDOXIN"/>
    <property type="match status" value="1"/>
</dbReference>
<proteinExistence type="inferred from homology"/>
<keyword evidence="9" id="KW-1185">Reference proteome</keyword>
<dbReference type="RefSeq" id="WP_097151505.1">
    <property type="nucleotide sequence ID" value="NZ_OBEL01000001.1"/>
</dbReference>